<evidence type="ECO:0000313" key="2">
    <source>
        <dbReference type="Proteomes" id="UP000788153"/>
    </source>
</evidence>
<sequence length="224" mass="23178">MGIDAVSIGSHSNPWSLVTALVTADGSRTHRAYAALMRPDAPVRDLADAIHMICLLHGGHPGVLDRALEHADSPAIASWLAEANSGFAAERTRLARLLAIAGPLPSTPGQAETEAAVAAQRHALDTLGLSDRSGCALGASVALAIDWAAIGAFLDHAAQCFGEALDPAAFPDLLATELVIATIAGQPAVERATMFGVQQLAAQHRGLWDLIEARALARKHGGSV</sequence>
<dbReference type="Proteomes" id="UP000788153">
    <property type="component" value="Unassembled WGS sequence"/>
</dbReference>
<gene>
    <name evidence="1" type="ORF">FHT01_002436</name>
</gene>
<dbReference type="InterPro" id="IPR054248">
    <property type="entry name" value="DUF6975"/>
</dbReference>
<dbReference type="Pfam" id="PF22391">
    <property type="entry name" value="DUF6975"/>
    <property type="match status" value="1"/>
</dbReference>
<evidence type="ECO:0000313" key="1">
    <source>
        <dbReference type="EMBL" id="NIJ24894.1"/>
    </source>
</evidence>
<reference evidence="1 2" key="1">
    <citation type="submission" date="2020-03" db="EMBL/GenBank/DDBJ databases">
        <title>Genomic Encyclopedia of Type Strains, Phase IV (KMG-IV): sequencing the most valuable type-strain genomes for metagenomic binning, comparative biology and taxonomic classification.</title>
        <authorList>
            <person name="Goeker M."/>
        </authorList>
    </citation>
    <scope>NUCLEOTIDE SEQUENCE [LARGE SCALE GENOMIC DNA]</scope>
    <source>
        <strain evidence="1 2">DSM 22753</strain>
    </source>
</reference>
<comment type="caution">
    <text evidence="1">The sequence shown here is derived from an EMBL/GenBank/DDBJ whole genome shotgun (WGS) entry which is preliminary data.</text>
</comment>
<keyword evidence="2" id="KW-1185">Reference proteome</keyword>
<accession>A0ABX0U324</accession>
<dbReference type="EMBL" id="JAASQP010000001">
    <property type="protein sequence ID" value="NIJ24894.1"/>
    <property type="molecule type" value="Genomic_DNA"/>
</dbReference>
<dbReference type="RefSeq" id="WP_140047360.1">
    <property type="nucleotide sequence ID" value="NZ_BAAAEV010000001.1"/>
</dbReference>
<organism evidence="1 2">
    <name type="scientific">Sphingomonas japonica</name>
    <dbReference type="NCBI Taxonomy" id="511662"/>
    <lineage>
        <taxon>Bacteria</taxon>
        <taxon>Pseudomonadati</taxon>
        <taxon>Pseudomonadota</taxon>
        <taxon>Alphaproteobacteria</taxon>
        <taxon>Sphingomonadales</taxon>
        <taxon>Sphingomonadaceae</taxon>
        <taxon>Sphingomonas</taxon>
    </lineage>
</organism>
<name>A0ABX0U324_9SPHN</name>
<proteinExistence type="predicted"/>
<protein>
    <submittedName>
        <fullName evidence="1">Uncharacterized protein</fullName>
    </submittedName>
</protein>